<proteinExistence type="inferred from homology"/>
<feature type="domain" description="Peptide methionine sulphoxide reductase MsrA" evidence="3">
    <location>
        <begin position="7"/>
        <end position="159"/>
    </location>
</feature>
<dbReference type="EC" id="1.8.4.11" evidence="2"/>
<reference evidence="4 5" key="1">
    <citation type="submission" date="2019-12" db="EMBL/GenBank/DDBJ databases">
        <title>Halocatena pleomorpha gen. nov. sp. nov., an extremely halophilic archaeon of family Halobacteriaceae isolated from saltpan soil.</title>
        <authorList>
            <person name="Pal Y."/>
            <person name="Verma A."/>
            <person name="Krishnamurthi S."/>
            <person name="Kumar P."/>
        </authorList>
    </citation>
    <scope>NUCLEOTIDE SEQUENCE [LARGE SCALE GENOMIC DNA]</scope>
    <source>
        <strain evidence="4 5">JCM 16495</strain>
    </source>
</reference>
<comment type="similarity">
    <text evidence="2">Belongs to the MsrA Met sulfoxide reductase family.</text>
</comment>
<keyword evidence="5" id="KW-1185">Reference proteome</keyword>
<dbReference type="SUPFAM" id="SSF55068">
    <property type="entry name" value="Peptide methionine sulfoxide reductase"/>
    <property type="match status" value="1"/>
</dbReference>
<dbReference type="NCBIfam" id="TIGR00401">
    <property type="entry name" value="msrA"/>
    <property type="match status" value="1"/>
</dbReference>
<accession>A0A6B0GEL2</accession>
<gene>
    <name evidence="2 4" type="primary">msrA</name>
    <name evidence="4" type="ORF">GQS65_01390</name>
</gene>
<dbReference type="OrthoDB" id="7150at2157"/>
<evidence type="ECO:0000313" key="5">
    <source>
        <dbReference type="Proteomes" id="UP000451471"/>
    </source>
</evidence>
<dbReference type="Proteomes" id="UP000451471">
    <property type="component" value="Unassembled WGS sequence"/>
</dbReference>
<keyword evidence="1 2" id="KW-0560">Oxidoreductase</keyword>
<comment type="catalytic activity">
    <reaction evidence="2">
        <text>L-methionyl-[protein] + [thioredoxin]-disulfide + H2O = L-methionyl-(S)-S-oxide-[protein] + [thioredoxin]-dithiol</text>
        <dbReference type="Rhea" id="RHEA:14217"/>
        <dbReference type="Rhea" id="RHEA-COMP:10698"/>
        <dbReference type="Rhea" id="RHEA-COMP:10700"/>
        <dbReference type="Rhea" id="RHEA-COMP:12313"/>
        <dbReference type="Rhea" id="RHEA-COMP:12315"/>
        <dbReference type="ChEBI" id="CHEBI:15377"/>
        <dbReference type="ChEBI" id="CHEBI:16044"/>
        <dbReference type="ChEBI" id="CHEBI:29950"/>
        <dbReference type="ChEBI" id="CHEBI:44120"/>
        <dbReference type="ChEBI" id="CHEBI:50058"/>
        <dbReference type="EC" id="1.8.4.11"/>
    </reaction>
</comment>
<comment type="catalytic activity">
    <reaction evidence="2">
        <text>[thioredoxin]-disulfide + L-methionine + H2O = L-methionine (S)-S-oxide + [thioredoxin]-dithiol</text>
        <dbReference type="Rhea" id="RHEA:19993"/>
        <dbReference type="Rhea" id="RHEA-COMP:10698"/>
        <dbReference type="Rhea" id="RHEA-COMP:10700"/>
        <dbReference type="ChEBI" id="CHEBI:15377"/>
        <dbReference type="ChEBI" id="CHEBI:29950"/>
        <dbReference type="ChEBI" id="CHEBI:50058"/>
        <dbReference type="ChEBI" id="CHEBI:57844"/>
        <dbReference type="ChEBI" id="CHEBI:58772"/>
        <dbReference type="EC" id="1.8.4.11"/>
    </reaction>
</comment>
<comment type="function">
    <text evidence="2">Has an important function as a repair enzyme for proteins that have been inactivated by oxidation. Catalyzes the reversible oxidation-reduction of methionine sulfoxide in proteins to methionine.</text>
</comment>
<dbReference type="PANTHER" id="PTHR43774:SF1">
    <property type="entry name" value="PEPTIDE METHIONINE SULFOXIDE REDUCTASE MSRA 2"/>
    <property type="match status" value="1"/>
</dbReference>
<dbReference type="GO" id="GO:0033744">
    <property type="term" value="F:L-methionine:thioredoxin-disulfide S-oxidoreductase activity"/>
    <property type="evidence" value="ECO:0007669"/>
    <property type="project" value="RHEA"/>
</dbReference>
<evidence type="ECO:0000256" key="1">
    <source>
        <dbReference type="ARBA" id="ARBA00023002"/>
    </source>
</evidence>
<comment type="caution">
    <text evidence="4">The sequence shown here is derived from an EMBL/GenBank/DDBJ whole genome shotgun (WGS) entry which is preliminary data.</text>
</comment>
<dbReference type="Pfam" id="PF01625">
    <property type="entry name" value="PMSR"/>
    <property type="match status" value="1"/>
</dbReference>
<protein>
    <recommendedName>
        <fullName evidence="2">Peptide methionine sulfoxide reductase MsrA</fullName>
        <shortName evidence="2">Protein-methionine-S-oxide reductase</shortName>
        <ecNumber evidence="2">1.8.4.11</ecNumber>
    </recommendedName>
    <alternativeName>
        <fullName evidence="2">Peptide-methionine (S)-S-oxide reductase</fullName>
        <shortName evidence="2">Peptide Met(O) reductase</shortName>
    </alternativeName>
</protein>
<evidence type="ECO:0000256" key="2">
    <source>
        <dbReference type="HAMAP-Rule" id="MF_01401"/>
    </source>
</evidence>
<dbReference type="PANTHER" id="PTHR43774">
    <property type="entry name" value="PEPTIDE METHIONINE SULFOXIDE REDUCTASE"/>
    <property type="match status" value="1"/>
</dbReference>
<dbReference type="EMBL" id="WSZK01000005">
    <property type="protein sequence ID" value="MWG33154.1"/>
    <property type="molecule type" value="Genomic_DNA"/>
</dbReference>
<evidence type="ECO:0000259" key="3">
    <source>
        <dbReference type="Pfam" id="PF01625"/>
    </source>
</evidence>
<dbReference type="RefSeq" id="WP_158202889.1">
    <property type="nucleotide sequence ID" value="NZ_WSZK01000005.1"/>
</dbReference>
<dbReference type="InterPro" id="IPR002569">
    <property type="entry name" value="Met_Sox_Rdtase_MsrA_dom"/>
</dbReference>
<feature type="active site" evidence="2">
    <location>
        <position position="13"/>
    </location>
</feature>
<evidence type="ECO:0000313" key="4">
    <source>
        <dbReference type="EMBL" id="MWG33154.1"/>
    </source>
</evidence>
<organism evidence="4 5">
    <name type="scientific">Halomarina oriensis</name>
    <dbReference type="NCBI Taxonomy" id="671145"/>
    <lineage>
        <taxon>Archaea</taxon>
        <taxon>Methanobacteriati</taxon>
        <taxon>Methanobacteriota</taxon>
        <taxon>Stenosarchaea group</taxon>
        <taxon>Halobacteria</taxon>
        <taxon>Halobacteriales</taxon>
        <taxon>Natronomonadaceae</taxon>
        <taxon>Halomarina</taxon>
    </lineage>
</organism>
<dbReference type="Gene3D" id="3.30.1060.10">
    <property type="entry name" value="Peptide methionine sulphoxide reductase MsrA"/>
    <property type="match status" value="1"/>
</dbReference>
<dbReference type="GO" id="GO:0008113">
    <property type="term" value="F:peptide-methionine (S)-S-oxide reductase activity"/>
    <property type="evidence" value="ECO:0007669"/>
    <property type="project" value="UniProtKB-UniRule"/>
</dbReference>
<dbReference type="InterPro" id="IPR036509">
    <property type="entry name" value="Met_Sox_Rdtase_MsrA_sf"/>
</dbReference>
<sequence>MSETRLATFGGGCFWCTEAVYKEVEGVHAVTSGYAGGHVENPSYEAVCREETGHAEVVQVEYDPSVVDYPELLAIFFTVHDPTTLNRQGPDVGSQYRSIVLYHDDDQREITEEYIAGLESEAVYDDDVVTEVEPLETFYEAEEYHQDYYEKNPGDGYCQFNADPKIRKVREQFADTVRSEPGQSV</sequence>
<name>A0A6B0GEL2_9EURY</name>
<dbReference type="AlphaFoldDB" id="A0A6B0GEL2"/>
<dbReference type="HAMAP" id="MF_01401">
    <property type="entry name" value="MsrA"/>
    <property type="match status" value="1"/>
</dbReference>